<proteinExistence type="predicted"/>
<evidence type="ECO:0000313" key="2">
    <source>
        <dbReference type="EMBL" id="KAJ7306653.1"/>
    </source>
</evidence>
<organism evidence="2 3">
    <name type="scientific">Mycena albidolilacea</name>
    <dbReference type="NCBI Taxonomy" id="1033008"/>
    <lineage>
        <taxon>Eukaryota</taxon>
        <taxon>Fungi</taxon>
        <taxon>Dikarya</taxon>
        <taxon>Basidiomycota</taxon>
        <taxon>Agaricomycotina</taxon>
        <taxon>Agaricomycetes</taxon>
        <taxon>Agaricomycetidae</taxon>
        <taxon>Agaricales</taxon>
        <taxon>Marasmiineae</taxon>
        <taxon>Mycenaceae</taxon>
        <taxon>Mycena</taxon>
    </lineage>
</organism>
<dbReference type="EMBL" id="JARIHO010000092">
    <property type="protein sequence ID" value="KAJ7306653.1"/>
    <property type="molecule type" value="Genomic_DNA"/>
</dbReference>
<accession>A0AAD6Z488</accession>
<sequence>MLSCVVIGGDGVSSHHVSTQIEKLVQGGREIRITRGKGKRGNTLTFPEVYQAEQEVVGCHGDTTGIAKDNEERVEKGGSKMTSTAICQNWVDQSGWGRVCQRYNFGNPYLYLSHTPPRTLRGIPLPLVILNEKYSQARFSAKRANGLAKPTNGLASRSAGLGFDLQLNPSPSPNKPIGAGASPFGKPKSELSASIQVT</sequence>
<feature type="region of interest" description="Disordered" evidence="1">
    <location>
        <begin position="162"/>
        <end position="198"/>
    </location>
</feature>
<evidence type="ECO:0000313" key="3">
    <source>
        <dbReference type="Proteomes" id="UP001218218"/>
    </source>
</evidence>
<protein>
    <submittedName>
        <fullName evidence="2">Uncharacterized protein</fullName>
    </submittedName>
</protein>
<reference evidence="2" key="1">
    <citation type="submission" date="2023-03" db="EMBL/GenBank/DDBJ databases">
        <title>Massive genome expansion in bonnet fungi (Mycena s.s.) driven by repeated elements and novel gene families across ecological guilds.</title>
        <authorList>
            <consortium name="Lawrence Berkeley National Laboratory"/>
            <person name="Harder C.B."/>
            <person name="Miyauchi S."/>
            <person name="Viragh M."/>
            <person name="Kuo A."/>
            <person name="Thoen E."/>
            <person name="Andreopoulos B."/>
            <person name="Lu D."/>
            <person name="Skrede I."/>
            <person name="Drula E."/>
            <person name="Henrissat B."/>
            <person name="Morin E."/>
            <person name="Kohler A."/>
            <person name="Barry K."/>
            <person name="LaButti K."/>
            <person name="Morin E."/>
            <person name="Salamov A."/>
            <person name="Lipzen A."/>
            <person name="Mereny Z."/>
            <person name="Hegedus B."/>
            <person name="Baldrian P."/>
            <person name="Stursova M."/>
            <person name="Weitz H."/>
            <person name="Taylor A."/>
            <person name="Grigoriev I.V."/>
            <person name="Nagy L.G."/>
            <person name="Martin F."/>
            <person name="Kauserud H."/>
        </authorList>
    </citation>
    <scope>NUCLEOTIDE SEQUENCE</scope>
    <source>
        <strain evidence="2">CBHHK002</strain>
    </source>
</reference>
<comment type="caution">
    <text evidence="2">The sequence shown here is derived from an EMBL/GenBank/DDBJ whole genome shotgun (WGS) entry which is preliminary data.</text>
</comment>
<keyword evidence="3" id="KW-1185">Reference proteome</keyword>
<gene>
    <name evidence="2" type="ORF">DFH08DRAFT_824610</name>
</gene>
<name>A0AAD6Z488_9AGAR</name>
<dbReference type="Proteomes" id="UP001218218">
    <property type="component" value="Unassembled WGS sequence"/>
</dbReference>
<dbReference type="AlphaFoldDB" id="A0AAD6Z488"/>
<evidence type="ECO:0000256" key="1">
    <source>
        <dbReference type="SAM" id="MobiDB-lite"/>
    </source>
</evidence>